<dbReference type="EMBL" id="NAJP01000205">
    <property type="protein sequence ID" value="TKA23740.1"/>
    <property type="molecule type" value="Genomic_DNA"/>
</dbReference>
<proteinExistence type="inferred from homology"/>
<comment type="caution">
    <text evidence="7">The sequence shown here is derived from an EMBL/GenBank/DDBJ whole genome shotgun (WGS) entry which is preliminary data.</text>
</comment>
<dbReference type="Pfam" id="PF02900">
    <property type="entry name" value="LigB"/>
    <property type="match status" value="1"/>
</dbReference>
<evidence type="ECO:0000256" key="1">
    <source>
        <dbReference type="ARBA" id="ARBA00001947"/>
    </source>
</evidence>
<protein>
    <recommendedName>
        <fullName evidence="6">Extradiol ring-cleavage dioxygenase class III enzyme subunit B domain-containing protein</fullName>
    </recommendedName>
</protein>
<evidence type="ECO:0000256" key="4">
    <source>
        <dbReference type="ARBA" id="ARBA00022833"/>
    </source>
</evidence>
<comment type="similarity">
    <text evidence="2">Belongs to the DODA-type extradiol aromatic ring-opening dioxygenase family.</text>
</comment>
<evidence type="ECO:0000259" key="6">
    <source>
        <dbReference type="Pfam" id="PF02900"/>
    </source>
</evidence>
<comment type="cofactor">
    <cofactor evidence="1">
        <name>Zn(2+)</name>
        <dbReference type="ChEBI" id="CHEBI:29105"/>
    </cofactor>
</comment>
<dbReference type="InterPro" id="IPR014436">
    <property type="entry name" value="Extradiol_dOase_DODA"/>
</dbReference>
<keyword evidence="5" id="KW-0560">Oxidoreductase</keyword>
<keyword evidence="3" id="KW-0479">Metal-binding</keyword>
<evidence type="ECO:0000256" key="5">
    <source>
        <dbReference type="ARBA" id="ARBA00023002"/>
    </source>
</evidence>
<reference evidence="7 8" key="1">
    <citation type="submission" date="2017-03" db="EMBL/GenBank/DDBJ databases">
        <title>Genomes of endolithic fungi from Antarctica.</title>
        <authorList>
            <person name="Coleine C."/>
            <person name="Masonjones S."/>
            <person name="Stajich J.E."/>
        </authorList>
    </citation>
    <scope>NUCLEOTIDE SEQUENCE [LARGE SCALE GENOMIC DNA]</scope>
    <source>
        <strain evidence="7 8">CCFEE 5311</strain>
    </source>
</reference>
<dbReference type="STRING" id="329885.A0A4U0TP02"/>
<dbReference type="Proteomes" id="UP000310066">
    <property type="component" value="Unassembled WGS sequence"/>
</dbReference>
<dbReference type="Gene3D" id="3.40.830.10">
    <property type="entry name" value="LigB-like"/>
    <property type="match status" value="1"/>
</dbReference>
<dbReference type="PIRSF" id="PIRSF006157">
    <property type="entry name" value="Doxgns_DODA"/>
    <property type="match status" value="1"/>
</dbReference>
<dbReference type="GO" id="GO:0008198">
    <property type="term" value="F:ferrous iron binding"/>
    <property type="evidence" value="ECO:0007669"/>
    <property type="project" value="InterPro"/>
</dbReference>
<dbReference type="CDD" id="cd07363">
    <property type="entry name" value="45_DOPA_Dioxygenase"/>
    <property type="match status" value="1"/>
</dbReference>
<dbReference type="PANTHER" id="PTHR30096">
    <property type="entry name" value="4,5-DOPA DIOXYGENASE EXTRADIOL-LIKE PROTEIN"/>
    <property type="match status" value="1"/>
</dbReference>
<sequence>MMVPETTSATYWATCGKEALANNVKGVIIMGAHWDFKGDKLEVATNPAPSKTPCPFTNPDLWVDWKPNPDIPTAERCIKALAAEGFSVSGNSTTPWHHDVFIPLVRMFPDSSKCPPTVVLSSNSRYDPHYHIKIGATLRFLRKEGFMLVGTGGAVHNLYRNTWSDVVQNRDTLGQESPPAAWALDFRQAVEDVITQTSGPRLRAGVARLMKHPLYREAHASDDHFIPTLFAAGAAGDWEDIGTTNILGAETWELTHMCNSQYTFGAWGDTPQAVAAH</sequence>
<evidence type="ECO:0000256" key="3">
    <source>
        <dbReference type="ARBA" id="ARBA00022723"/>
    </source>
</evidence>
<accession>A0A4U0TP02</accession>
<dbReference type="GO" id="GO:0008270">
    <property type="term" value="F:zinc ion binding"/>
    <property type="evidence" value="ECO:0007669"/>
    <property type="project" value="InterPro"/>
</dbReference>
<feature type="domain" description="Extradiol ring-cleavage dioxygenase class III enzyme subunit B" evidence="6">
    <location>
        <begin position="14"/>
        <end position="264"/>
    </location>
</feature>
<organism evidence="7 8">
    <name type="scientific">Friedmanniomyces endolithicus</name>
    <dbReference type="NCBI Taxonomy" id="329885"/>
    <lineage>
        <taxon>Eukaryota</taxon>
        <taxon>Fungi</taxon>
        <taxon>Dikarya</taxon>
        <taxon>Ascomycota</taxon>
        <taxon>Pezizomycotina</taxon>
        <taxon>Dothideomycetes</taxon>
        <taxon>Dothideomycetidae</taxon>
        <taxon>Mycosphaerellales</taxon>
        <taxon>Teratosphaeriaceae</taxon>
        <taxon>Friedmanniomyces</taxon>
    </lineage>
</organism>
<gene>
    <name evidence="7" type="ORF">B0A54_17912</name>
</gene>
<name>A0A4U0TP02_9PEZI</name>
<dbReference type="InterPro" id="IPR004183">
    <property type="entry name" value="Xdiol_dOase_suB"/>
</dbReference>
<dbReference type="PANTHER" id="PTHR30096:SF1">
    <property type="entry name" value="AROMATIC RING-OPENING DIOXYGENASE FAMILY PROTEIN (AFU_ORTHOLOGUE AFUA_7G00640)"/>
    <property type="match status" value="1"/>
</dbReference>
<dbReference type="SUPFAM" id="SSF53213">
    <property type="entry name" value="LigB-like"/>
    <property type="match status" value="1"/>
</dbReference>
<keyword evidence="4" id="KW-0862">Zinc</keyword>
<dbReference type="OrthoDB" id="7396853at2759"/>
<evidence type="ECO:0000313" key="7">
    <source>
        <dbReference type="EMBL" id="TKA23740.1"/>
    </source>
</evidence>
<evidence type="ECO:0000313" key="8">
    <source>
        <dbReference type="Proteomes" id="UP000310066"/>
    </source>
</evidence>
<dbReference type="GO" id="GO:0016702">
    <property type="term" value="F:oxidoreductase activity, acting on single donors with incorporation of molecular oxygen, incorporation of two atoms of oxygen"/>
    <property type="evidence" value="ECO:0007669"/>
    <property type="project" value="UniProtKB-ARBA"/>
</dbReference>
<dbReference type="AlphaFoldDB" id="A0A4U0TP02"/>
<evidence type="ECO:0000256" key="2">
    <source>
        <dbReference type="ARBA" id="ARBA00007581"/>
    </source>
</evidence>